<evidence type="ECO:0000313" key="7">
    <source>
        <dbReference type="EMBL" id="MTU44061.1"/>
    </source>
</evidence>
<sequence>MNMINMKNPKPWAEGHPSLYQGHDITHRPDWANIIVWDAFFNNLTAGFMVLTGIAWFAGPPLFAALLPFALTLALLIVIVDLVLLVFDLGDPPRFIHAMRVLHFTSPLSVGVWGLACYATCLGCAVGIYWLSVYSVATNDFLAPYIAWLDILMRLFTVLAFIGAVVVICYKGVAFSCTSQPGVKKARWLTSFMVSDALLMGCGLYAIMAACLGFWDACAYLLLPFIILEVARTVAFSLLWMETAERARKVYSGENTLLRVWVYLIGGLLAAVLAFFGVYGMCAAGALVLLTGVFERYWLIGITKKI</sequence>
<keyword evidence="3" id="KW-1003">Cell membrane</keyword>
<accession>A0A6I3S4N4</accession>
<dbReference type="InterPro" id="IPR005614">
    <property type="entry name" value="NrfD-like"/>
</dbReference>
<keyword evidence="6" id="KW-0472">Membrane</keyword>
<dbReference type="AlphaFoldDB" id="A0A6I3S4N4"/>
<proteinExistence type="inferred from homology"/>
<comment type="caution">
    <text evidence="7">The sequence shown here is derived from an EMBL/GenBank/DDBJ whole genome shotgun (WGS) entry which is preliminary data.</text>
</comment>
<name>A0A6I3S4N4_9BURK</name>
<dbReference type="EMBL" id="WNCL01000043">
    <property type="protein sequence ID" value="MTU44061.1"/>
    <property type="molecule type" value="Genomic_DNA"/>
</dbReference>
<comment type="similarity">
    <text evidence="2">Belongs to the NrfD family.</text>
</comment>
<comment type="subcellular location">
    <subcellularLocation>
        <location evidence="1">Cell membrane</location>
        <topology evidence="1">Multi-pass membrane protein</topology>
    </subcellularLocation>
</comment>
<evidence type="ECO:0000313" key="8">
    <source>
        <dbReference type="Proteomes" id="UP000462362"/>
    </source>
</evidence>
<dbReference type="Gene3D" id="1.20.1630.10">
    <property type="entry name" value="Formate dehydrogenase/DMSO reductase domain"/>
    <property type="match status" value="1"/>
</dbReference>
<dbReference type="Proteomes" id="UP000462362">
    <property type="component" value="Unassembled WGS sequence"/>
</dbReference>
<keyword evidence="5" id="KW-1133">Transmembrane helix</keyword>
<evidence type="ECO:0000256" key="6">
    <source>
        <dbReference type="ARBA" id="ARBA00023136"/>
    </source>
</evidence>
<organism evidence="7 8">
    <name type="scientific">Parasutterella excrementihominis</name>
    <dbReference type="NCBI Taxonomy" id="487175"/>
    <lineage>
        <taxon>Bacteria</taxon>
        <taxon>Pseudomonadati</taxon>
        <taxon>Pseudomonadota</taxon>
        <taxon>Betaproteobacteria</taxon>
        <taxon>Burkholderiales</taxon>
        <taxon>Sutterellaceae</taxon>
        <taxon>Parasutterella</taxon>
    </lineage>
</organism>
<evidence type="ECO:0000256" key="3">
    <source>
        <dbReference type="ARBA" id="ARBA00022475"/>
    </source>
</evidence>
<evidence type="ECO:0000256" key="2">
    <source>
        <dbReference type="ARBA" id="ARBA00008929"/>
    </source>
</evidence>
<gene>
    <name evidence="7" type="ORF">GMD42_10705</name>
</gene>
<evidence type="ECO:0000256" key="1">
    <source>
        <dbReference type="ARBA" id="ARBA00004651"/>
    </source>
</evidence>
<dbReference type="Pfam" id="PF03916">
    <property type="entry name" value="NrfD"/>
    <property type="match status" value="1"/>
</dbReference>
<keyword evidence="4" id="KW-0812">Transmembrane</keyword>
<evidence type="ECO:0000256" key="5">
    <source>
        <dbReference type="ARBA" id="ARBA00022989"/>
    </source>
</evidence>
<dbReference type="RefSeq" id="WP_155168351.1">
    <property type="nucleotide sequence ID" value="NZ_DBGEBU010000034.1"/>
</dbReference>
<reference evidence="7 8" key="1">
    <citation type="journal article" date="2019" name="Nat. Med.">
        <title>A library of human gut bacterial isolates paired with longitudinal multiomics data enables mechanistic microbiome research.</title>
        <authorList>
            <person name="Poyet M."/>
            <person name="Groussin M."/>
            <person name="Gibbons S.M."/>
            <person name="Avila-Pacheco J."/>
            <person name="Jiang X."/>
            <person name="Kearney S.M."/>
            <person name="Perrotta A.R."/>
            <person name="Berdy B."/>
            <person name="Zhao S."/>
            <person name="Lieberman T.D."/>
            <person name="Swanson P.K."/>
            <person name="Smith M."/>
            <person name="Roesemann S."/>
            <person name="Alexander J.E."/>
            <person name="Rich S.A."/>
            <person name="Livny J."/>
            <person name="Vlamakis H."/>
            <person name="Clish C."/>
            <person name="Bullock K."/>
            <person name="Deik A."/>
            <person name="Scott J."/>
            <person name="Pierce K.A."/>
            <person name="Xavier R.J."/>
            <person name="Alm E.J."/>
        </authorList>
    </citation>
    <scope>NUCLEOTIDE SEQUENCE [LARGE SCALE GENOMIC DNA]</scope>
    <source>
        <strain evidence="7 8">BIOML-A2</strain>
    </source>
</reference>
<protein>
    <submittedName>
        <fullName evidence="7">Polysulfide reductase</fullName>
    </submittedName>
</protein>
<dbReference type="GO" id="GO:0005886">
    <property type="term" value="C:plasma membrane"/>
    <property type="evidence" value="ECO:0007669"/>
    <property type="project" value="UniProtKB-SubCell"/>
</dbReference>
<evidence type="ECO:0000256" key="4">
    <source>
        <dbReference type="ARBA" id="ARBA00022692"/>
    </source>
</evidence>